<name>K9YQI8_CYASC</name>
<evidence type="ECO:0000259" key="1">
    <source>
        <dbReference type="Pfam" id="PF18480"/>
    </source>
</evidence>
<evidence type="ECO:0000313" key="3">
    <source>
        <dbReference type="Proteomes" id="UP000010483"/>
    </source>
</evidence>
<feature type="domain" description="DUF5615" evidence="1">
    <location>
        <begin position="1"/>
        <end position="40"/>
    </location>
</feature>
<evidence type="ECO:0000313" key="2">
    <source>
        <dbReference type="EMBL" id="AFZ48655.1"/>
    </source>
</evidence>
<dbReference type="InterPro" id="IPR041049">
    <property type="entry name" value="DUF5615"/>
</dbReference>
<keyword evidence="3" id="KW-1185">Reference proteome</keyword>
<sequence length="62" mass="7137">MNFYANENLPLVIVNGLRELNHDVLTSYEAGNANQGIPDDLDKARYFYIKQHTTIESKQYCS</sequence>
<dbReference type="PATRIC" id="fig|292563.3.peg.2830"/>
<dbReference type="AlphaFoldDB" id="K9YQI8"/>
<dbReference type="Pfam" id="PF18480">
    <property type="entry name" value="DUF5615"/>
    <property type="match status" value="1"/>
</dbReference>
<accession>K9YQI8</accession>
<dbReference type="HOGENOM" id="CLU_2896586_0_0_3"/>
<proteinExistence type="predicted"/>
<reference evidence="3" key="1">
    <citation type="journal article" date="2013" name="Proc. Natl. Acad. Sci. U.S.A.">
        <title>Improving the coverage of the cyanobacterial phylum using diversity-driven genome sequencing.</title>
        <authorList>
            <person name="Shih P.M."/>
            <person name="Wu D."/>
            <person name="Latifi A."/>
            <person name="Axen S.D."/>
            <person name="Fewer D.P."/>
            <person name="Talla E."/>
            <person name="Calteau A."/>
            <person name="Cai F."/>
            <person name="Tandeau de Marsac N."/>
            <person name="Rippka R."/>
            <person name="Herdman M."/>
            <person name="Sivonen K."/>
            <person name="Coursin T."/>
            <person name="Laurent T."/>
            <person name="Goodwin L."/>
            <person name="Nolan M."/>
            <person name="Davenport K.W."/>
            <person name="Han C.S."/>
            <person name="Rubin E.M."/>
            <person name="Eisen J.A."/>
            <person name="Woyke T."/>
            <person name="Gugger M."/>
            <person name="Kerfeld C.A."/>
        </authorList>
    </citation>
    <scope>NUCLEOTIDE SEQUENCE [LARGE SCALE GENOMIC DNA]</scope>
    <source>
        <strain evidence="3">ATCC 29140 / PCC 7202</strain>
    </source>
</reference>
<dbReference type="Proteomes" id="UP000010483">
    <property type="component" value="Chromosome"/>
</dbReference>
<protein>
    <recommendedName>
        <fullName evidence="1">DUF5615 domain-containing protein</fullName>
    </recommendedName>
</protein>
<dbReference type="EMBL" id="CP003940">
    <property type="protein sequence ID" value="AFZ48655.1"/>
    <property type="molecule type" value="Genomic_DNA"/>
</dbReference>
<dbReference type="BioCyc" id="CSTA292563:G1353-2717-MONOMER"/>
<gene>
    <name evidence="2" type="ordered locus">Cyast_2712</name>
</gene>
<dbReference type="STRING" id="292563.Cyast_2712"/>
<organism evidence="2 3">
    <name type="scientific">Cyanobacterium stanieri (strain ATCC 29140 / PCC 7202)</name>
    <dbReference type="NCBI Taxonomy" id="292563"/>
    <lineage>
        <taxon>Bacteria</taxon>
        <taxon>Bacillati</taxon>
        <taxon>Cyanobacteriota</taxon>
        <taxon>Cyanophyceae</taxon>
        <taxon>Oscillatoriophycideae</taxon>
        <taxon>Chroococcales</taxon>
        <taxon>Geminocystaceae</taxon>
        <taxon>Cyanobacterium</taxon>
    </lineage>
</organism>
<dbReference type="KEGG" id="csn:Cyast_2712"/>